<proteinExistence type="predicted"/>
<evidence type="ECO:0000313" key="2">
    <source>
        <dbReference type="EMBL" id="NYD54948.1"/>
    </source>
</evidence>
<dbReference type="SUPFAM" id="SSF53448">
    <property type="entry name" value="Nucleotide-diphospho-sugar transferases"/>
    <property type="match status" value="1"/>
</dbReference>
<comment type="caution">
    <text evidence="2">The sequence shown here is derived from an EMBL/GenBank/DDBJ whole genome shotgun (WGS) entry which is preliminary data.</text>
</comment>
<dbReference type="EMBL" id="JACCBH010000001">
    <property type="protein sequence ID" value="NYD54948.1"/>
    <property type="molecule type" value="Genomic_DNA"/>
</dbReference>
<reference evidence="2 3" key="1">
    <citation type="submission" date="2020-07" db="EMBL/GenBank/DDBJ databases">
        <title>Sequencing the genomes of 1000 actinobacteria strains.</title>
        <authorList>
            <person name="Klenk H.-P."/>
        </authorList>
    </citation>
    <scope>NUCLEOTIDE SEQUENCE [LARGE SCALE GENOMIC DNA]</scope>
    <source>
        <strain evidence="2 3">DSM 22185</strain>
    </source>
</reference>
<accession>A0A7Y9EW10</accession>
<dbReference type="InterPro" id="IPR029044">
    <property type="entry name" value="Nucleotide-diphossugar_trans"/>
</dbReference>
<dbReference type="GO" id="GO:0016740">
    <property type="term" value="F:transferase activity"/>
    <property type="evidence" value="ECO:0007669"/>
    <property type="project" value="UniProtKB-KW"/>
</dbReference>
<evidence type="ECO:0000259" key="1">
    <source>
        <dbReference type="Pfam" id="PF00535"/>
    </source>
</evidence>
<feature type="domain" description="Glycosyltransferase 2-like" evidence="1">
    <location>
        <begin position="10"/>
        <end position="131"/>
    </location>
</feature>
<sequence length="300" mass="33932">MPESSARIGIVVRTKDRPALLSRAIDDILAQQYESWHAVIVDDAGDPKAVDAVIDALDAADRARFSVVHREVSTGRSAAANAGLDRLDTEFAILHDDDDLWHPAFLADAVAWLDAHPGDIGVVAPTEIVYERPEGDGFVEVSRVPFWAGMTSITYADLLQVNRFVPIAYLYRRAVHDEVGPYREDVHAAEDWEFNLRVSRRHPIGYLGGEVRAYWMQRRGVDGALGNSMFVLADDHEYYDRMIRDEALRTYVQEHGDGLVLYLARLVQDEVGRQLDERRTLGQRLAGAVREVRRRRRDGR</sequence>
<dbReference type="Pfam" id="PF00535">
    <property type="entry name" value="Glycos_transf_2"/>
    <property type="match status" value="1"/>
</dbReference>
<dbReference type="AlphaFoldDB" id="A0A7Y9EW10"/>
<name>A0A7Y9EW10_9MICO</name>
<dbReference type="Proteomes" id="UP000552045">
    <property type="component" value="Unassembled WGS sequence"/>
</dbReference>
<evidence type="ECO:0000313" key="3">
    <source>
        <dbReference type="Proteomes" id="UP000552045"/>
    </source>
</evidence>
<organism evidence="2 3">
    <name type="scientific">Microbacterium pseudoresistens</name>
    <dbReference type="NCBI Taxonomy" id="640634"/>
    <lineage>
        <taxon>Bacteria</taxon>
        <taxon>Bacillati</taxon>
        <taxon>Actinomycetota</taxon>
        <taxon>Actinomycetes</taxon>
        <taxon>Micrococcales</taxon>
        <taxon>Microbacteriaceae</taxon>
        <taxon>Microbacterium</taxon>
    </lineage>
</organism>
<dbReference type="InterPro" id="IPR001173">
    <property type="entry name" value="Glyco_trans_2-like"/>
</dbReference>
<dbReference type="Gene3D" id="3.90.550.10">
    <property type="entry name" value="Spore Coat Polysaccharide Biosynthesis Protein SpsA, Chain A"/>
    <property type="match status" value="1"/>
</dbReference>
<dbReference type="PANTHER" id="PTHR43685:SF2">
    <property type="entry name" value="GLYCOSYLTRANSFERASE 2-LIKE DOMAIN-CONTAINING PROTEIN"/>
    <property type="match status" value="1"/>
</dbReference>
<dbReference type="InterPro" id="IPR050834">
    <property type="entry name" value="Glycosyltransf_2"/>
</dbReference>
<dbReference type="PANTHER" id="PTHR43685">
    <property type="entry name" value="GLYCOSYLTRANSFERASE"/>
    <property type="match status" value="1"/>
</dbReference>
<dbReference type="RefSeq" id="WP_179433673.1">
    <property type="nucleotide sequence ID" value="NZ_BAABLC010000002.1"/>
</dbReference>
<gene>
    <name evidence="2" type="ORF">BKA02_002003</name>
</gene>
<protein>
    <submittedName>
        <fullName evidence="2">Glycosyltransferase involved in cell wall biosynthesis</fullName>
    </submittedName>
</protein>
<keyword evidence="2" id="KW-0808">Transferase</keyword>
<keyword evidence="3" id="KW-1185">Reference proteome</keyword>